<dbReference type="OrthoDB" id="8305240at2"/>
<dbReference type="AlphaFoldDB" id="A0A1C1YVD0"/>
<protein>
    <submittedName>
        <fullName evidence="1">Uncharacterized protein</fullName>
    </submittedName>
</protein>
<keyword evidence="2" id="KW-1185">Reference proteome</keyword>
<dbReference type="STRING" id="1480615.AWJ14_14250"/>
<proteinExistence type="predicted"/>
<reference evidence="1 2" key="1">
    <citation type="submission" date="2015-12" db="EMBL/GenBank/DDBJ databases">
        <authorList>
            <person name="Shamseldin A."/>
            <person name="Moawad H."/>
            <person name="Abd El-Rahim W.M."/>
            <person name="Sadowsky M.J."/>
        </authorList>
    </citation>
    <scope>NUCLEOTIDE SEQUENCE [LARGE SCALE GENOMIC DNA]</scope>
    <source>
        <strain evidence="1 2">JC234</strain>
    </source>
</reference>
<dbReference type="EMBL" id="LQZT01000014">
    <property type="protein sequence ID" value="OCW57461.1"/>
    <property type="molecule type" value="Genomic_DNA"/>
</dbReference>
<dbReference type="Proteomes" id="UP000094795">
    <property type="component" value="Unassembled WGS sequence"/>
</dbReference>
<comment type="caution">
    <text evidence="1">The sequence shown here is derived from an EMBL/GenBank/DDBJ whole genome shotgun (WGS) entry which is preliminary data.</text>
</comment>
<organism evidence="1 2">
    <name type="scientific">Hoeflea olei</name>
    <dbReference type="NCBI Taxonomy" id="1480615"/>
    <lineage>
        <taxon>Bacteria</taxon>
        <taxon>Pseudomonadati</taxon>
        <taxon>Pseudomonadota</taxon>
        <taxon>Alphaproteobacteria</taxon>
        <taxon>Hyphomicrobiales</taxon>
        <taxon>Rhizobiaceae</taxon>
        <taxon>Hoeflea</taxon>
    </lineage>
</organism>
<sequence length="70" mass="7342">MGLGLVVAAFAGLALAMVLAVTTAGIMLASRMTGRLQPAVARPTKSRTGQADKQHGYRVWNDGRGTIIDM</sequence>
<evidence type="ECO:0000313" key="1">
    <source>
        <dbReference type="EMBL" id="OCW57461.1"/>
    </source>
</evidence>
<name>A0A1C1YVD0_9HYPH</name>
<accession>A0A1C1YVD0</accession>
<gene>
    <name evidence="1" type="ORF">AWJ14_14250</name>
</gene>
<evidence type="ECO:0000313" key="2">
    <source>
        <dbReference type="Proteomes" id="UP000094795"/>
    </source>
</evidence>